<proteinExistence type="predicted"/>
<gene>
    <name evidence="2" type="ORF">SAMN05444170_5975</name>
</gene>
<dbReference type="PANTHER" id="PTHR43130:SF11">
    <property type="entry name" value="TRANSCRIPTIONAL REGULATORY PROTEIN"/>
    <property type="match status" value="1"/>
</dbReference>
<dbReference type="Proteomes" id="UP000184096">
    <property type="component" value="Chromosome I"/>
</dbReference>
<dbReference type="EMBL" id="LT670849">
    <property type="protein sequence ID" value="SHN84643.1"/>
    <property type="molecule type" value="Genomic_DNA"/>
</dbReference>
<dbReference type="Pfam" id="PF01965">
    <property type="entry name" value="DJ-1_PfpI"/>
    <property type="match status" value="1"/>
</dbReference>
<accession>A0A1M7UNP3</accession>
<dbReference type="Pfam" id="PF12833">
    <property type="entry name" value="HTH_18"/>
    <property type="match status" value="1"/>
</dbReference>
<evidence type="ECO:0000313" key="3">
    <source>
        <dbReference type="Proteomes" id="UP000184096"/>
    </source>
</evidence>
<dbReference type="InterPro" id="IPR052158">
    <property type="entry name" value="INH-QAR"/>
</dbReference>
<evidence type="ECO:0000259" key="1">
    <source>
        <dbReference type="PROSITE" id="PS01124"/>
    </source>
</evidence>
<dbReference type="Gene3D" id="3.40.50.880">
    <property type="match status" value="1"/>
</dbReference>
<dbReference type="InterPro" id="IPR018060">
    <property type="entry name" value="HTH_AraC"/>
</dbReference>
<dbReference type="SMART" id="SM00342">
    <property type="entry name" value="HTH_ARAC"/>
    <property type="match status" value="1"/>
</dbReference>
<dbReference type="InterPro" id="IPR029062">
    <property type="entry name" value="Class_I_gatase-like"/>
</dbReference>
<dbReference type="PANTHER" id="PTHR43130">
    <property type="entry name" value="ARAC-FAMILY TRANSCRIPTIONAL REGULATOR"/>
    <property type="match status" value="1"/>
</dbReference>
<feature type="domain" description="HTH araC/xylS-type" evidence="1">
    <location>
        <begin position="235"/>
        <end position="333"/>
    </location>
</feature>
<reference evidence="3" key="1">
    <citation type="submission" date="2016-11" db="EMBL/GenBank/DDBJ databases">
        <authorList>
            <person name="Varghese N."/>
            <person name="Submissions S."/>
        </authorList>
    </citation>
    <scope>NUCLEOTIDE SEQUENCE [LARGE SCALE GENOMIC DNA]</scope>
    <source>
        <strain evidence="3">GAS401</strain>
    </source>
</reference>
<evidence type="ECO:0000313" key="2">
    <source>
        <dbReference type="EMBL" id="SHN84643.1"/>
    </source>
</evidence>
<dbReference type="AlphaFoldDB" id="A0A1M7UNP3"/>
<dbReference type="SUPFAM" id="SSF52317">
    <property type="entry name" value="Class I glutamine amidotransferase-like"/>
    <property type="match status" value="1"/>
</dbReference>
<sequence>MRVGKHVDSDIVLAMRIHIIALNGVFDTGLAAVLDAFDTANALAKINDISALPFQTKVVGLRKTVATAQGLSVPVTSATRAQTPDTVVMPAINRIKPEELVQALASGEVREAGAVLRKWSGRGALTAAACVGTFVLAEAALLDGEAATTTWWLAPLFRQRYPRVRLDESQIIVQSNTVVTAGAALGHLDLALTLIRRANPELADLTAKYLVADARASQAPYAIPGHLVHADPLVAKFEPWARRRLAEGFSLDQAAVALATSKRTLARRMQSVLGKSPLEYLQDLRIERAVHLLKTSQASVDQIAADVGYAEGVTLRSLLRRKLGRGTREIRRGI</sequence>
<dbReference type="InterPro" id="IPR002818">
    <property type="entry name" value="DJ-1/PfpI"/>
</dbReference>
<protein>
    <submittedName>
        <fullName evidence="2">Transcriptional regulator, AraC family</fullName>
    </submittedName>
</protein>
<keyword evidence="3" id="KW-1185">Reference proteome</keyword>
<dbReference type="Gene3D" id="1.10.10.60">
    <property type="entry name" value="Homeodomain-like"/>
    <property type="match status" value="1"/>
</dbReference>
<name>A0A1M7UNP3_9BRAD</name>
<dbReference type="PROSITE" id="PS01124">
    <property type="entry name" value="HTH_ARAC_FAMILY_2"/>
    <property type="match status" value="1"/>
</dbReference>
<organism evidence="2 3">
    <name type="scientific">Bradyrhizobium erythrophlei</name>
    <dbReference type="NCBI Taxonomy" id="1437360"/>
    <lineage>
        <taxon>Bacteria</taxon>
        <taxon>Pseudomonadati</taxon>
        <taxon>Pseudomonadota</taxon>
        <taxon>Alphaproteobacteria</taxon>
        <taxon>Hyphomicrobiales</taxon>
        <taxon>Nitrobacteraceae</taxon>
        <taxon>Bradyrhizobium</taxon>
    </lineage>
</organism>
<dbReference type="GO" id="GO:0043565">
    <property type="term" value="F:sequence-specific DNA binding"/>
    <property type="evidence" value="ECO:0007669"/>
    <property type="project" value="InterPro"/>
</dbReference>
<dbReference type="GO" id="GO:0003700">
    <property type="term" value="F:DNA-binding transcription factor activity"/>
    <property type="evidence" value="ECO:0007669"/>
    <property type="project" value="InterPro"/>
</dbReference>